<sequence>MPTVNEQITDSVTQANTKVVGDVPSMAMGNLMTAMSQALSNAAQNATSNQMHTSTIVQTATIQGINSMTSLGTAVIGRSSEGVVEKG</sequence>
<gene>
    <name evidence="1" type="ORF">H4O21_14005</name>
</gene>
<dbReference type="Proteomes" id="UP000565262">
    <property type="component" value="Unassembled WGS sequence"/>
</dbReference>
<dbReference type="RefSeq" id="WP_182809498.1">
    <property type="nucleotide sequence ID" value="NZ_JACJFM010000018.1"/>
</dbReference>
<evidence type="ECO:0000313" key="1">
    <source>
        <dbReference type="EMBL" id="MBB1487720.1"/>
    </source>
</evidence>
<keyword evidence="2" id="KW-1185">Reference proteome</keyword>
<accession>A0A839ISR5</accession>
<dbReference type="Pfam" id="PF11747">
    <property type="entry name" value="RebB"/>
    <property type="match status" value="1"/>
</dbReference>
<name>A0A839ISR5_9GAMM</name>
<dbReference type="EMBL" id="JACJFM010000018">
    <property type="protein sequence ID" value="MBB1487720.1"/>
    <property type="molecule type" value="Genomic_DNA"/>
</dbReference>
<organism evidence="1 2">
    <name type="scientific">Oceanospirillum sediminis</name>
    <dbReference type="NCBI Taxonomy" id="2760088"/>
    <lineage>
        <taxon>Bacteria</taxon>
        <taxon>Pseudomonadati</taxon>
        <taxon>Pseudomonadota</taxon>
        <taxon>Gammaproteobacteria</taxon>
        <taxon>Oceanospirillales</taxon>
        <taxon>Oceanospirillaceae</taxon>
        <taxon>Oceanospirillum</taxon>
    </lineage>
</organism>
<evidence type="ECO:0000313" key="2">
    <source>
        <dbReference type="Proteomes" id="UP000565262"/>
    </source>
</evidence>
<comment type="caution">
    <text evidence="1">The sequence shown here is derived from an EMBL/GenBank/DDBJ whole genome shotgun (WGS) entry which is preliminary data.</text>
</comment>
<dbReference type="AlphaFoldDB" id="A0A839ISR5"/>
<reference evidence="1 2" key="1">
    <citation type="submission" date="2020-08" db="EMBL/GenBank/DDBJ databases">
        <title>Oceanospirillum sp. nov. isolated from marine sediment.</title>
        <authorList>
            <person name="Ji X."/>
        </authorList>
    </citation>
    <scope>NUCLEOTIDE SEQUENCE [LARGE SCALE GENOMIC DNA]</scope>
    <source>
        <strain evidence="1 2">D5</strain>
    </source>
</reference>
<proteinExistence type="predicted"/>
<dbReference type="InterPro" id="IPR021070">
    <property type="entry name" value="Killing_trait_RebB"/>
</dbReference>
<protein>
    <submittedName>
        <fullName evidence="1">RebB family R body protein</fullName>
    </submittedName>
</protein>